<proteinExistence type="predicted"/>
<reference evidence="2" key="1">
    <citation type="journal article" date="2023" name="Front. Plant Sci.">
        <title>Chromosomal-level genome assembly of Melastoma candidum provides insights into trichome evolution.</title>
        <authorList>
            <person name="Zhong Y."/>
            <person name="Wu W."/>
            <person name="Sun C."/>
            <person name="Zou P."/>
            <person name="Liu Y."/>
            <person name="Dai S."/>
            <person name="Zhou R."/>
        </authorList>
    </citation>
    <scope>NUCLEOTIDE SEQUENCE [LARGE SCALE GENOMIC DNA]</scope>
</reference>
<gene>
    <name evidence="1" type="ORF">MLD38_014388</name>
</gene>
<keyword evidence="2" id="KW-1185">Reference proteome</keyword>
<comment type="caution">
    <text evidence="1">The sequence shown here is derived from an EMBL/GenBank/DDBJ whole genome shotgun (WGS) entry which is preliminary data.</text>
</comment>
<dbReference type="EMBL" id="CM042883">
    <property type="protein sequence ID" value="KAI4376650.1"/>
    <property type="molecule type" value="Genomic_DNA"/>
</dbReference>
<evidence type="ECO:0000313" key="2">
    <source>
        <dbReference type="Proteomes" id="UP001057402"/>
    </source>
</evidence>
<dbReference type="Proteomes" id="UP001057402">
    <property type="component" value="Chromosome 4"/>
</dbReference>
<sequence length="67" mass="8051">MLRLWQLRRVRALFSRLEKDSNYRCSWLRCTKLTFVDYPLLGKCVGSGTHYDCRPCRPHLGIKMLYK</sequence>
<evidence type="ECO:0000313" key="1">
    <source>
        <dbReference type="EMBL" id="KAI4376650.1"/>
    </source>
</evidence>
<name>A0ACB9RCJ7_9MYRT</name>
<protein>
    <submittedName>
        <fullName evidence="1">Uncharacterized protein</fullName>
    </submittedName>
</protein>
<organism evidence="1 2">
    <name type="scientific">Melastoma candidum</name>
    <dbReference type="NCBI Taxonomy" id="119954"/>
    <lineage>
        <taxon>Eukaryota</taxon>
        <taxon>Viridiplantae</taxon>
        <taxon>Streptophyta</taxon>
        <taxon>Embryophyta</taxon>
        <taxon>Tracheophyta</taxon>
        <taxon>Spermatophyta</taxon>
        <taxon>Magnoliopsida</taxon>
        <taxon>eudicotyledons</taxon>
        <taxon>Gunneridae</taxon>
        <taxon>Pentapetalae</taxon>
        <taxon>rosids</taxon>
        <taxon>malvids</taxon>
        <taxon>Myrtales</taxon>
        <taxon>Melastomataceae</taxon>
        <taxon>Melastomatoideae</taxon>
        <taxon>Melastomateae</taxon>
        <taxon>Melastoma</taxon>
    </lineage>
</organism>
<accession>A0ACB9RCJ7</accession>